<protein>
    <submittedName>
        <fullName evidence="3">Cyclin-dependent kinase inhibitor 2c</fullName>
    </submittedName>
</protein>
<dbReference type="Gene3D" id="3.30.710.10">
    <property type="entry name" value="Potassium Channel Kv1.1, Chain A"/>
    <property type="match status" value="1"/>
</dbReference>
<dbReference type="Pfam" id="PF12796">
    <property type="entry name" value="Ank_2"/>
    <property type="match status" value="2"/>
</dbReference>
<dbReference type="EMBL" id="JAOAOG010000026">
    <property type="protein sequence ID" value="KAJ6254217.1"/>
    <property type="molecule type" value="Genomic_DNA"/>
</dbReference>
<dbReference type="CDD" id="cd18186">
    <property type="entry name" value="BTB_POZ_ZBTB_KLHL-like"/>
    <property type="match status" value="1"/>
</dbReference>
<dbReference type="Gene3D" id="1.25.40.20">
    <property type="entry name" value="Ankyrin repeat-containing domain"/>
    <property type="match status" value="3"/>
</dbReference>
<dbReference type="PROSITE" id="PS50297">
    <property type="entry name" value="ANK_REP_REGION"/>
    <property type="match status" value="2"/>
</dbReference>
<keyword evidence="3" id="KW-0649">Protein kinase inhibitor</keyword>
<dbReference type="SUPFAM" id="SSF48403">
    <property type="entry name" value="Ankyrin repeat"/>
    <property type="match status" value="2"/>
</dbReference>
<dbReference type="Pfam" id="PF00651">
    <property type="entry name" value="BTB"/>
    <property type="match status" value="1"/>
</dbReference>
<reference evidence="3" key="1">
    <citation type="submission" date="2022-08" db="EMBL/GenBank/DDBJ databases">
        <title>Novel sulfate-reducing endosymbionts in the free-living metamonad Anaeramoeba.</title>
        <authorList>
            <person name="Jerlstrom-Hultqvist J."/>
            <person name="Cepicka I."/>
            <person name="Gallot-Lavallee L."/>
            <person name="Salas-Leiva D."/>
            <person name="Curtis B.A."/>
            <person name="Zahonova K."/>
            <person name="Pipaliya S."/>
            <person name="Dacks J."/>
            <person name="Roger A.J."/>
        </authorList>
    </citation>
    <scope>NUCLEOTIDE SEQUENCE</scope>
    <source>
        <strain evidence="3">Schooner1</strain>
    </source>
</reference>
<dbReference type="InterPro" id="IPR002110">
    <property type="entry name" value="Ankyrin_rpt"/>
</dbReference>
<organism evidence="3 4">
    <name type="scientific">Anaeramoeba flamelloides</name>
    <dbReference type="NCBI Taxonomy" id="1746091"/>
    <lineage>
        <taxon>Eukaryota</taxon>
        <taxon>Metamonada</taxon>
        <taxon>Anaeramoebidae</taxon>
        <taxon>Anaeramoeba</taxon>
    </lineage>
</organism>
<evidence type="ECO:0000313" key="4">
    <source>
        <dbReference type="Proteomes" id="UP001150062"/>
    </source>
</evidence>
<dbReference type="Proteomes" id="UP001150062">
    <property type="component" value="Unassembled WGS sequence"/>
</dbReference>
<proteinExistence type="predicted"/>
<dbReference type="SUPFAM" id="SSF54695">
    <property type="entry name" value="POZ domain"/>
    <property type="match status" value="1"/>
</dbReference>
<dbReference type="InterPro" id="IPR000210">
    <property type="entry name" value="BTB/POZ_dom"/>
</dbReference>
<dbReference type="PROSITE" id="PS50088">
    <property type="entry name" value="ANK_REPEAT"/>
    <property type="match status" value="2"/>
</dbReference>
<feature type="repeat" description="ANK" evidence="1">
    <location>
        <begin position="407"/>
        <end position="439"/>
    </location>
</feature>
<keyword evidence="4" id="KW-1185">Reference proteome</keyword>
<evidence type="ECO:0000259" key="2">
    <source>
        <dbReference type="PROSITE" id="PS50097"/>
    </source>
</evidence>
<dbReference type="SMART" id="SM00248">
    <property type="entry name" value="ANK"/>
    <property type="match status" value="9"/>
</dbReference>
<gene>
    <name evidence="3" type="ORF">M0813_12775</name>
</gene>
<dbReference type="InterPro" id="IPR011333">
    <property type="entry name" value="SKP1/BTB/POZ_sf"/>
</dbReference>
<dbReference type="PROSITE" id="PS50097">
    <property type="entry name" value="BTB"/>
    <property type="match status" value="1"/>
</dbReference>
<sequence>MFEALKSRSLKKVKQAIKEDPNSIHEDVEGKYPVEHAVAFKSPQILKLLIEKGADIKDIFCNRNLYHYCCLNNLYELAVVILTTYNGIEDLIFNFKPEQQMKHLKFLVSTKYFRLSRDNQYMILYKAIMFNLKLPEMKFLIKKCDKIQSRYNTYNPLTLSISKEQSQIPSLLVRKGASPNSTDEKGLSAMVHALRTHRKYAFIKFLFRKGYNVGSEYKGQKFLKKKVTNGNSKYVQDINTKSTHLTALHFAICFESDIRIVELIIKKAGNINKESNNGYNALHFACLHHNRHKYVELLIKNYIKVKPYKNGKSLLLKAIFSNFPVETIKLLIMKGSKFTKNDSIDSILSLSFKWDINLAILNYLAKYEQESIPFYKQADLHTLIKNGRGDIIESVLRAGADPNEIHEGETPLYLACMKNNKHAIKTLLQYGADIELQNPKTGEKPLSVLKDQKLIKLAKIYLNFIQDFKQLYKKKILTDSKIITNDSKECKFHKIIFQCRIGKYIDISQFIKICQNYTFNQVNIFMKWLYTGFNKKYNLEIIEFFFSSFGISLDLLKEKSGKTAFVNDITQLYHDEDSKDFSILIPIINKENENVDISIKVHKAVLIARSELYREMFSTIEPDSTSVHDYTDNKVEVLQHFIHYLYTDQIDSTISDDILFELSLAEDYYMLSQYSSLFPRISQITQERKKKLENY</sequence>
<dbReference type="InterPro" id="IPR036770">
    <property type="entry name" value="Ankyrin_rpt-contain_sf"/>
</dbReference>
<feature type="domain" description="BTB" evidence="2">
    <location>
        <begin position="579"/>
        <end position="654"/>
    </location>
</feature>
<evidence type="ECO:0000256" key="1">
    <source>
        <dbReference type="PROSITE-ProRule" id="PRU00023"/>
    </source>
</evidence>
<accession>A0ABQ8ZBZ8</accession>
<dbReference type="PANTHER" id="PTHR24118:SF100">
    <property type="entry name" value="FYVE-TYPE DOMAIN-CONTAINING PROTEIN"/>
    <property type="match status" value="1"/>
</dbReference>
<name>A0ABQ8ZBZ8_9EUKA</name>
<evidence type="ECO:0000313" key="3">
    <source>
        <dbReference type="EMBL" id="KAJ6254217.1"/>
    </source>
</evidence>
<keyword evidence="1" id="KW-0040">ANK repeat</keyword>
<feature type="repeat" description="ANK" evidence="1">
    <location>
        <begin position="29"/>
        <end position="56"/>
    </location>
</feature>
<comment type="caution">
    <text evidence="3">The sequence shown here is derived from an EMBL/GenBank/DDBJ whole genome shotgun (WGS) entry which is preliminary data.</text>
</comment>
<dbReference type="PANTHER" id="PTHR24118">
    <property type="entry name" value="POTE ANKYRIN DOMAIN"/>
    <property type="match status" value="1"/>
</dbReference>
<dbReference type="GO" id="GO:0004860">
    <property type="term" value="F:protein kinase inhibitor activity"/>
    <property type="evidence" value="ECO:0007669"/>
    <property type="project" value="UniProtKB-KW"/>
</dbReference>